<feature type="compositionally biased region" description="Gly residues" evidence="1">
    <location>
        <begin position="215"/>
        <end position="236"/>
    </location>
</feature>
<gene>
    <name evidence="2" type="ORF">PCOR1329_LOCUS7314</name>
</gene>
<protein>
    <submittedName>
        <fullName evidence="2">Uncharacterized protein</fullName>
    </submittedName>
</protein>
<feature type="compositionally biased region" description="Low complexity" evidence="1">
    <location>
        <begin position="145"/>
        <end position="181"/>
    </location>
</feature>
<dbReference type="EMBL" id="CAUYUJ010001982">
    <property type="protein sequence ID" value="CAK0798606.1"/>
    <property type="molecule type" value="Genomic_DNA"/>
</dbReference>
<feature type="region of interest" description="Disordered" evidence="1">
    <location>
        <begin position="117"/>
        <end position="181"/>
    </location>
</feature>
<evidence type="ECO:0000313" key="3">
    <source>
        <dbReference type="Proteomes" id="UP001189429"/>
    </source>
</evidence>
<organism evidence="2 3">
    <name type="scientific">Prorocentrum cordatum</name>
    <dbReference type="NCBI Taxonomy" id="2364126"/>
    <lineage>
        <taxon>Eukaryota</taxon>
        <taxon>Sar</taxon>
        <taxon>Alveolata</taxon>
        <taxon>Dinophyceae</taxon>
        <taxon>Prorocentrales</taxon>
        <taxon>Prorocentraceae</taxon>
        <taxon>Prorocentrum</taxon>
    </lineage>
</organism>
<comment type="caution">
    <text evidence="2">The sequence shown here is derived from an EMBL/GenBank/DDBJ whole genome shotgun (WGS) entry which is preliminary data.</text>
</comment>
<evidence type="ECO:0000313" key="2">
    <source>
        <dbReference type="EMBL" id="CAK0798606.1"/>
    </source>
</evidence>
<proteinExistence type="predicted"/>
<sequence length="236" mass="22339">MPAGAGRPWSALLVPGQPVELPRLGGAALRLTLAAIVGAEGESGQDGGAVLSVILPGRRGTGECSFALARIRAAPGAGAHPVAHVRALVGCGKGARLVAVGGSVVVAGRIEAGVLRQAGAPGPAGSAGRGCRAGPEAQDGGGAPGPRRGAPPQAGPHAPAGAGQRRASAAARPGPEGRAAAAAVALPGGPAGLRGPEPRPPLALAVAAHCERRPAGGGGGGRAAGWGGGGAWRPGR</sequence>
<feature type="compositionally biased region" description="Low complexity" evidence="1">
    <location>
        <begin position="117"/>
        <end position="138"/>
    </location>
</feature>
<dbReference type="Proteomes" id="UP001189429">
    <property type="component" value="Unassembled WGS sequence"/>
</dbReference>
<feature type="region of interest" description="Disordered" evidence="1">
    <location>
        <begin position="212"/>
        <end position="236"/>
    </location>
</feature>
<evidence type="ECO:0000256" key="1">
    <source>
        <dbReference type="SAM" id="MobiDB-lite"/>
    </source>
</evidence>
<accession>A0ABN9PZ51</accession>
<reference evidence="2" key="1">
    <citation type="submission" date="2023-10" db="EMBL/GenBank/DDBJ databases">
        <authorList>
            <person name="Chen Y."/>
            <person name="Shah S."/>
            <person name="Dougan E. K."/>
            <person name="Thang M."/>
            <person name="Chan C."/>
        </authorList>
    </citation>
    <scope>NUCLEOTIDE SEQUENCE [LARGE SCALE GENOMIC DNA]</scope>
</reference>
<keyword evidence="3" id="KW-1185">Reference proteome</keyword>
<name>A0ABN9PZ51_9DINO</name>